<protein>
    <submittedName>
        <fullName evidence="1">Uncharacterized protein</fullName>
    </submittedName>
</protein>
<evidence type="ECO:0000313" key="1">
    <source>
        <dbReference type="EMBL" id="MPC77994.1"/>
    </source>
</evidence>
<keyword evidence="2" id="KW-1185">Reference proteome</keyword>
<proteinExistence type="predicted"/>
<organism evidence="1 2">
    <name type="scientific">Portunus trituberculatus</name>
    <name type="common">Swimming crab</name>
    <name type="synonym">Neptunus trituberculatus</name>
    <dbReference type="NCBI Taxonomy" id="210409"/>
    <lineage>
        <taxon>Eukaryota</taxon>
        <taxon>Metazoa</taxon>
        <taxon>Ecdysozoa</taxon>
        <taxon>Arthropoda</taxon>
        <taxon>Crustacea</taxon>
        <taxon>Multicrustacea</taxon>
        <taxon>Malacostraca</taxon>
        <taxon>Eumalacostraca</taxon>
        <taxon>Eucarida</taxon>
        <taxon>Decapoda</taxon>
        <taxon>Pleocyemata</taxon>
        <taxon>Brachyura</taxon>
        <taxon>Eubrachyura</taxon>
        <taxon>Portunoidea</taxon>
        <taxon>Portunidae</taxon>
        <taxon>Portuninae</taxon>
        <taxon>Portunus</taxon>
    </lineage>
</organism>
<dbReference type="Proteomes" id="UP000324222">
    <property type="component" value="Unassembled WGS sequence"/>
</dbReference>
<dbReference type="AlphaFoldDB" id="A0A5B7IB94"/>
<reference evidence="1 2" key="1">
    <citation type="submission" date="2019-05" db="EMBL/GenBank/DDBJ databases">
        <title>Another draft genome of Portunus trituberculatus and its Hox gene families provides insights of decapod evolution.</title>
        <authorList>
            <person name="Jeong J.-H."/>
            <person name="Song I."/>
            <person name="Kim S."/>
            <person name="Choi T."/>
            <person name="Kim D."/>
            <person name="Ryu S."/>
            <person name="Kim W."/>
        </authorList>
    </citation>
    <scope>NUCLEOTIDE SEQUENCE [LARGE SCALE GENOMIC DNA]</scope>
    <source>
        <tissue evidence="1">Muscle</tissue>
    </source>
</reference>
<comment type="caution">
    <text evidence="1">The sequence shown here is derived from an EMBL/GenBank/DDBJ whole genome shotgun (WGS) entry which is preliminary data.</text>
</comment>
<dbReference type="EMBL" id="VSRR010047289">
    <property type="protein sequence ID" value="MPC77994.1"/>
    <property type="molecule type" value="Genomic_DNA"/>
</dbReference>
<evidence type="ECO:0000313" key="2">
    <source>
        <dbReference type="Proteomes" id="UP000324222"/>
    </source>
</evidence>
<gene>
    <name evidence="1" type="ORF">E2C01_072464</name>
</gene>
<accession>A0A5B7IB94</accession>
<sequence length="66" mass="6931">MIHVRLPGSVCKQVYDASVLARVETAATPVMVKGALVDPLRAVSRPIPAFLTPSRSSLGAGDCWAP</sequence>
<name>A0A5B7IB94_PORTR</name>